<gene>
    <name evidence="5" type="ORF">M5X04_12990</name>
</gene>
<dbReference type="SMART" id="SM00345">
    <property type="entry name" value="HTH_GNTR"/>
    <property type="match status" value="1"/>
</dbReference>
<comment type="caution">
    <text evidence="5">The sequence shown here is derived from an EMBL/GenBank/DDBJ whole genome shotgun (WGS) entry which is preliminary data.</text>
</comment>
<protein>
    <submittedName>
        <fullName evidence="5">GntR family transcriptional regulator</fullName>
    </submittedName>
</protein>
<feature type="domain" description="HTH gntR-type" evidence="4">
    <location>
        <begin position="14"/>
        <end position="82"/>
    </location>
</feature>
<keyword evidence="1" id="KW-0805">Transcription regulation</keyword>
<dbReference type="PANTHER" id="PTHR38445">
    <property type="entry name" value="HTH-TYPE TRANSCRIPTIONAL REPRESSOR YTRA"/>
    <property type="match status" value="1"/>
</dbReference>
<evidence type="ECO:0000313" key="6">
    <source>
        <dbReference type="Proteomes" id="UP001527090"/>
    </source>
</evidence>
<keyword evidence="2" id="KW-0238">DNA-binding</keyword>
<sequence>MNEGWTSVVLNNRDPVYLQVVRHFKERIATGRLKAGQVIPSRRELGALLKINPNTAQKAYKEMEEQRLIITEGNSPSRITEEADILRAIRSELIEDAVEAFVVSVGRIDVPVDELLDLVRAKYIEERTRTNQVEGVNSDD</sequence>
<organism evidence="5 6">
    <name type="scientific">Paenibacillus alvei</name>
    <name type="common">Bacillus alvei</name>
    <dbReference type="NCBI Taxonomy" id="44250"/>
    <lineage>
        <taxon>Bacteria</taxon>
        <taxon>Bacillati</taxon>
        <taxon>Bacillota</taxon>
        <taxon>Bacilli</taxon>
        <taxon>Bacillales</taxon>
        <taxon>Paenibacillaceae</taxon>
        <taxon>Paenibacillus</taxon>
    </lineage>
</organism>
<keyword evidence="3" id="KW-0804">Transcription</keyword>
<keyword evidence="6" id="KW-1185">Reference proteome</keyword>
<evidence type="ECO:0000259" key="4">
    <source>
        <dbReference type="PROSITE" id="PS50949"/>
    </source>
</evidence>
<dbReference type="InterPro" id="IPR000524">
    <property type="entry name" value="Tscrpt_reg_HTH_GntR"/>
</dbReference>
<proteinExistence type="predicted"/>
<dbReference type="EMBL" id="JAMDLY010000011">
    <property type="protein sequence ID" value="MCY9530233.1"/>
    <property type="molecule type" value="Genomic_DNA"/>
</dbReference>
<evidence type="ECO:0000256" key="1">
    <source>
        <dbReference type="ARBA" id="ARBA00023015"/>
    </source>
</evidence>
<evidence type="ECO:0000256" key="2">
    <source>
        <dbReference type="ARBA" id="ARBA00023125"/>
    </source>
</evidence>
<evidence type="ECO:0000256" key="3">
    <source>
        <dbReference type="ARBA" id="ARBA00023163"/>
    </source>
</evidence>
<name>A0ABT4E917_PAEAL</name>
<dbReference type="Pfam" id="PF00392">
    <property type="entry name" value="GntR"/>
    <property type="match status" value="1"/>
</dbReference>
<dbReference type="InterPro" id="IPR036390">
    <property type="entry name" value="WH_DNA-bd_sf"/>
</dbReference>
<dbReference type="SUPFAM" id="SSF46785">
    <property type="entry name" value="Winged helix' DNA-binding domain"/>
    <property type="match status" value="1"/>
</dbReference>
<dbReference type="PANTHER" id="PTHR38445:SF9">
    <property type="entry name" value="HTH-TYPE TRANSCRIPTIONAL REPRESSOR YTRA"/>
    <property type="match status" value="1"/>
</dbReference>
<dbReference type="RefSeq" id="WP_028532806.1">
    <property type="nucleotide sequence ID" value="NZ_JAMDLY010000011.1"/>
</dbReference>
<dbReference type="Gene3D" id="1.10.10.10">
    <property type="entry name" value="Winged helix-like DNA-binding domain superfamily/Winged helix DNA-binding domain"/>
    <property type="match status" value="1"/>
</dbReference>
<dbReference type="PROSITE" id="PS50949">
    <property type="entry name" value="HTH_GNTR"/>
    <property type="match status" value="1"/>
</dbReference>
<evidence type="ECO:0000313" key="5">
    <source>
        <dbReference type="EMBL" id="MCY9530233.1"/>
    </source>
</evidence>
<dbReference type="InterPro" id="IPR036388">
    <property type="entry name" value="WH-like_DNA-bd_sf"/>
</dbReference>
<dbReference type="CDD" id="cd07377">
    <property type="entry name" value="WHTH_GntR"/>
    <property type="match status" value="1"/>
</dbReference>
<accession>A0ABT4E917</accession>
<reference evidence="5 6" key="1">
    <citation type="submission" date="2022-05" db="EMBL/GenBank/DDBJ databases">
        <title>Genome Sequencing of Bee-Associated Microbes.</title>
        <authorList>
            <person name="Dunlap C."/>
        </authorList>
    </citation>
    <scope>NUCLEOTIDE SEQUENCE [LARGE SCALE GENOMIC DNA]</scope>
    <source>
        <strain evidence="5 6">NRRL NRS-750</strain>
    </source>
</reference>
<dbReference type="Proteomes" id="UP001527090">
    <property type="component" value="Unassembled WGS sequence"/>
</dbReference>